<dbReference type="SUPFAM" id="SSF56235">
    <property type="entry name" value="N-terminal nucleophile aminohydrolases (Ntn hydrolases)"/>
    <property type="match status" value="1"/>
</dbReference>
<dbReference type="PANTHER" id="PTHR10188">
    <property type="entry name" value="L-ASPARAGINASE"/>
    <property type="match status" value="1"/>
</dbReference>
<accession>A0A5M8QLB5</accession>
<evidence type="ECO:0000256" key="2">
    <source>
        <dbReference type="ARBA" id="ARBA00022801"/>
    </source>
</evidence>
<keyword evidence="8" id="KW-0732">Signal</keyword>
<evidence type="ECO:0000313" key="9">
    <source>
        <dbReference type="EMBL" id="KAA6435556.1"/>
    </source>
</evidence>
<dbReference type="RefSeq" id="WP_149097748.1">
    <property type="nucleotide sequence ID" value="NZ_BMMG01000002.1"/>
</dbReference>
<dbReference type="GO" id="GO:0008233">
    <property type="term" value="F:peptidase activity"/>
    <property type="evidence" value="ECO:0007669"/>
    <property type="project" value="UniProtKB-KW"/>
</dbReference>
<dbReference type="GO" id="GO:0006508">
    <property type="term" value="P:proteolysis"/>
    <property type="evidence" value="ECO:0007669"/>
    <property type="project" value="UniProtKB-KW"/>
</dbReference>
<evidence type="ECO:0000313" key="10">
    <source>
        <dbReference type="EMBL" id="MFA1769935.1"/>
    </source>
</evidence>
<keyword evidence="2" id="KW-0378">Hydrolase</keyword>
<dbReference type="CDD" id="cd04701">
    <property type="entry name" value="Asparaginase_2"/>
    <property type="match status" value="1"/>
</dbReference>
<name>A0A5M8QLB5_9BACT</name>
<gene>
    <name evidence="10" type="ORF">ACD591_01435</name>
    <name evidence="9" type="ORF">FOE74_06335</name>
</gene>
<dbReference type="Gene3D" id="3.60.20.30">
    <property type="entry name" value="(Glycosyl)asparaginase"/>
    <property type="match status" value="1"/>
</dbReference>
<protein>
    <recommendedName>
        <fullName evidence="4">Isoaspartyl peptidase</fullName>
    </recommendedName>
</protein>
<evidence type="ECO:0000256" key="1">
    <source>
        <dbReference type="ARBA" id="ARBA00022670"/>
    </source>
</evidence>
<dbReference type="Pfam" id="PF01112">
    <property type="entry name" value="Asparaginase_2"/>
    <property type="match status" value="1"/>
</dbReference>
<sequence>MKKFLLFAFFCLGFALAGWAQQAKQDFSKITLVIHGGAGTITRKNMTPEREKAYQEVLNQALQTGYAVLKKGGSSLDAVEATVRVMEDSPLFNAGKGAVFTNEGKNELDAAIMDGKTRKAGAIASVTTIRNPISTARAVMEKSEHVMMIGAGAEKFAKEQGQTLVDPSYFRTDTRYQQLQKALQQDKVKLDHADTTSSIHNGENIFTEGRKFGTVGAVALDAYGNLAAATSTGGMTNKRYGRVGDAPIIGSGTYADNSTCAVSATGHGEFFIRAVVAYDIAAIMKYKNATVKKAADEVVMDKLVKFGGEGGVIALDRNGNFAMPFNSEGMYRGYINNKKSEVLIYKD</sequence>
<dbReference type="AlphaFoldDB" id="A0A5M8QLB5"/>
<keyword evidence="1" id="KW-0645">Protease</keyword>
<dbReference type="FunFam" id="3.60.20.30:FF:000001">
    <property type="entry name" value="Isoaspartyl peptidase/L-asparaginase"/>
    <property type="match status" value="1"/>
</dbReference>
<dbReference type="InterPro" id="IPR000246">
    <property type="entry name" value="Peptidase_T2"/>
</dbReference>
<proteinExistence type="predicted"/>
<reference evidence="10 12" key="3">
    <citation type="submission" date="2024-08" db="EMBL/GenBank/DDBJ databases">
        <authorList>
            <person name="Wei W."/>
        </authorList>
    </citation>
    <scope>NUCLEOTIDE SEQUENCE [LARGE SCALE GENOMIC DNA]</scope>
    <source>
        <strain evidence="10 12">XU2</strain>
    </source>
</reference>
<feature type="active site" description="Nucleophile" evidence="5">
    <location>
        <position position="214"/>
    </location>
</feature>
<evidence type="ECO:0000256" key="6">
    <source>
        <dbReference type="PIRSR" id="PIRSR600246-2"/>
    </source>
</evidence>
<evidence type="ECO:0000256" key="3">
    <source>
        <dbReference type="ARBA" id="ARBA00022813"/>
    </source>
</evidence>
<feature type="binding site" evidence="6">
    <location>
        <begin position="265"/>
        <end position="268"/>
    </location>
    <ligand>
        <name>substrate</name>
    </ligand>
</feature>
<comment type="caution">
    <text evidence="9">The sequence shown here is derived from an EMBL/GenBank/DDBJ whole genome shotgun (WGS) entry which is preliminary data.</text>
</comment>
<dbReference type="GO" id="GO:0016811">
    <property type="term" value="F:hydrolase activity, acting on carbon-nitrogen (but not peptide) bonds, in linear amides"/>
    <property type="evidence" value="ECO:0007669"/>
    <property type="project" value="UniProtKB-ARBA"/>
</dbReference>
<evidence type="ECO:0000256" key="5">
    <source>
        <dbReference type="PIRSR" id="PIRSR600246-1"/>
    </source>
</evidence>
<dbReference type="InterPro" id="IPR029055">
    <property type="entry name" value="Ntn_hydrolases_N"/>
</dbReference>
<dbReference type="EMBL" id="JBGOGF010000001">
    <property type="protein sequence ID" value="MFA1769935.1"/>
    <property type="molecule type" value="Genomic_DNA"/>
</dbReference>
<keyword evidence="3" id="KW-0068">Autocatalytic cleavage</keyword>
<feature type="binding site" evidence="6">
    <location>
        <begin position="242"/>
        <end position="245"/>
    </location>
    <ligand>
        <name>substrate</name>
    </ligand>
</feature>
<reference evidence="9 11" key="1">
    <citation type="submission" date="2019-07" db="EMBL/GenBank/DDBJ databases">
        <authorList>
            <person name="Qu J.-H."/>
        </authorList>
    </citation>
    <scope>NUCLEOTIDE SEQUENCE [LARGE SCALE GENOMIC DNA]</scope>
    <source>
        <strain evidence="9 11">MDT1-10-3</strain>
    </source>
</reference>
<dbReference type="PANTHER" id="PTHR10188:SF6">
    <property type="entry name" value="N(4)-(BETA-N-ACETYLGLUCOSAMINYL)-L-ASPARAGINASE"/>
    <property type="match status" value="1"/>
</dbReference>
<evidence type="ECO:0000256" key="4">
    <source>
        <dbReference type="ARBA" id="ARBA00069124"/>
    </source>
</evidence>
<evidence type="ECO:0000256" key="7">
    <source>
        <dbReference type="PIRSR" id="PIRSR600246-3"/>
    </source>
</evidence>
<organism evidence="9 11">
    <name type="scientific">Rufibacter glacialis</name>
    <dbReference type="NCBI Taxonomy" id="1259555"/>
    <lineage>
        <taxon>Bacteria</taxon>
        <taxon>Pseudomonadati</taxon>
        <taxon>Bacteroidota</taxon>
        <taxon>Cytophagia</taxon>
        <taxon>Cytophagales</taxon>
        <taxon>Hymenobacteraceae</taxon>
        <taxon>Rufibacter</taxon>
    </lineage>
</organism>
<keyword evidence="12" id="KW-1185">Reference proteome</keyword>
<feature type="signal peptide" evidence="8">
    <location>
        <begin position="1"/>
        <end position="20"/>
    </location>
</feature>
<evidence type="ECO:0000313" key="11">
    <source>
        <dbReference type="Proteomes" id="UP000323866"/>
    </source>
</evidence>
<feature type="site" description="Cleavage; by autolysis" evidence="7">
    <location>
        <begin position="213"/>
        <end position="214"/>
    </location>
</feature>
<reference evidence="9 11" key="2">
    <citation type="submission" date="2019-09" db="EMBL/GenBank/DDBJ databases">
        <title>A bacterium isolated from glacier soil.</title>
        <authorList>
            <person name="Liu Q."/>
        </authorList>
    </citation>
    <scope>NUCLEOTIDE SEQUENCE [LARGE SCALE GENOMIC DNA]</scope>
    <source>
        <strain evidence="9 11">MDT1-10-3</strain>
    </source>
</reference>
<feature type="chain" id="PRO_5024344459" description="Isoaspartyl peptidase" evidence="8">
    <location>
        <begin position="21"/>
        <end position="347"/>
    </location>
</feature>
<dbReference type="Proteomes" id="UP000323866">
    <property type="component" value="Unassembled WGS sequence"/>
</dbReference>
<dbReference type="Proteomes" id="UP001570846">
    <property type="component" value="Unassembled WGS sequence"/>
</dbReference>
<dbReference type="OrthoDB" id="9780217at2"/>
<dbReference type="EMBL" id="VKKZ01000019">
    <property type="protein sequence ID" value="KAA6435556.1"/>
    <property type="molecule type" value="Genomic_DNA"/>
</dbReference>
<evidence type="ECO:0000313" key="12">
    <source>
        <dbReference type="Proteomes" id="UP001570846"/>
    </source>
</evidence>
<evidence type="ECO:0000256" key="8">
    <source>
        <dbReference type="SAM" id="SignalP"/>
    </source>
</evidence>